<gene>
    <name evidence="3" type="ORF">QVH07_16950</name>
</gene>
<dbReference type="Gene3D" id="2.60.120.560">
    <property type="entry name" value="Exo-inulinase, domain 1"/>
    <property type="match status" value="1"/>
</dbReference>
<proteinExistence type="predicted"/>
<feature type="chain" id="PRO_5046037651" evidence="1">
    <location>
        <begin position="20"/>
        <end position="249"/>
    </location>
</feature>
<name>A0ABT7YH73_9BACT</name>
<evidence type="ECO:0000256" key="1">
    <source>
        <dbReference type="SAM" id="SignalP"/>
    </source>
</evidence>
<dbReference type="InterPro" id="IPR010496">
    <property type="entry name" value="AL/BT2_dom"/>
</dbReference>
<evidence type="ECO:0000313" key="4">
    <source>
        <dbReference type="Proteomes" id="UP001171916"/>
    </source>
</evidence>
<reference evidence="3" key="1">
    <citation type="submission" date="2023-06" db="EMBL/GenBank/DDBJ databases">
        <title>Robiginitalea aurantiacus sp. nov. and Algoriphagus sediminis sp. nov., isolated from coastal sediment.</title>
        <authorList>
            <person name="Zhou Z.Y."/>
            <person name="An J."/>
            <person name="Jia Y.W."/>
            <person name="Du Z.J."/>
        </authorList>
    </citation>
    <scope>NUCLEOTIDE SEQUENCE</scope>
    <source>
        <strain evidence="3">C2-7</strain>
    </source>
</reference>
<feature type="domain" description="3-keto-alpha-glucoside-1,2-lyase/3-keto-2-hydroxy-glucal hydratase" evidence="2">
    <location>
        <begin position="43"/>
        <end position="247"/>
    </location>
</feature>
<dbReference type="PROSITE" id="PS51257">
    <property type="entry name" value="PROKAR_LIPOPROTEIN"/>
    <property type="match status" value="1"/>
</dbReference>
<sequence length="249" mass="27616">MKKAYLSMAVCCGLLMACAEQKSSEEADTAQPMAEATESTNGEWIDLFDGTSFAGWHKYGGGEVGAAWKIADGAIYLDAANKDGWQTGDGGDIVTDEEFDNFHLKYEWKIAENGNSGVIFYINESDEYQYPWQTGPEMQVLDNEGHPDAKIVSHRAGDLYDLVVSEPETVKPAGEWNLAEIIADNGSLEFRLNGVSVVNTTMWTPEWEEMVANSKFKDMPGFGTFKKGKIGLQDHGDVVYFRNIQLKKL</sequence>
<organism evidence="3 4">
    <name type="scientific">Algoriphagus sediminis</name>
    <dbReference type="NCBI Taxonomy" id="3057113"/>
    <lineage>
        <taxon>Bacteria</taxon>
        <taxon>Pseudomonadati</taxon>
        <taxon>Bacteroidota</taxon>
        <taxon>Cytophagia</taxon>
        <taxon>Cytophagales</taxon>
        <taxon>Cyclobacteriaceae</taxon>
        <taxon>Algoriphagus</taxon>
    </lineage>
</organism>
<dbReference type="Pfam" id="PF06439">
    <property type="entry name" value="3keto-disac_hyd"/>
    <property type="match status" value="1"/>
</dbReference>
<dbReference type="EMBL" id="JAUEPH010000009">
    <property type="protein sequence ID" value="MDN3205851.1"/>
    <property type="molecule type" value="Genomic_DNA"/>
</dbReference>
<protein>
    <submittedName>
        <fullName evidence="3">DUF1080 domain-containing protein</fullName>
    </submittedName>
</protein>
<accession>A0ABT7YH73</accession>
<keyword evidence="4" id="KW-1185">Reference proteome</keyword>
<dbReference type="Proteomes" id="UP001171916">
    <property type="component" value="Unassembled WGS sequence"/>
</dbReference>
<dbReference type="RefSeq" id="WP_290002810.1">
    <property type="nucleotide sequence ID" value="NZ_JAUEPH010000009.1"/>
</dbReference>
<keyword evidence="1" id="KW-0732">Signal</keyword>
<evidence type="ECO:0000313" key="3">
    <source>
        <dbReference type="EMBL" id="MDN3205851.1"/>
    </source>
</evidence>
<comment type="caution">
    <text evidence="3">The sequence shown here is derived from an EMBL/GenBank/DDBJ whole genome shotgun (WGS) entry which is preliminary data.</text>
</comment>
<feature type="signal peptide" evidence="1">
    <location>
        <begin position="1"/>
        <end position="19"/>
    </location>
</feature>
<evidence type="ECO:0000259" key="2">
    <source>
        <dbReference type="Pfam" id="PF06439"/>
    </source>
</evidence>